<evidence type="ECO:0000256" key="7">
    <source>
        <dbReference type="RuleBase" id="RU000492"/>
    </source>
</evidence>
<keyword evidence="3 7" id="KW-0378">Hydrolase</keyword>
<dbReference type="Pfam" id="PF00271">
    <property type="entry name" value="Helicase_C"/>
    <property type="match status" value="1"/>
</dbReference>
<dbReference type="InterPro" id="IPR050079">
    <property type="entry name" value="DEAD_box_RNA_helicase"/>
</dbReference>
<keyword evidence="2 7" id="KW-0547">Nucleotide-binding</keyword>
<proteinExistence type="inferred from homology"/>
<dbReference type="AlphaFoldDB" id="A0A6G1SBT2"/>
<dbReference type="InterPro" id="IPR027417">
    <property type="entry name" value="P-loop_NTPase"/>
</dbReference>
<dbReference type="GO" id="GO:0003676">
    <property type="term" value="F:nucleic acid binding"/>
    <property type="evidence" value="ECO:0007669"/>
    <property type="project" value="InterPro"/>
</dbReference>
<dbReference type="InterPro" id="IPR001650">
    <property type="entry name" value="Helicase_C-like"/>
</dbReference>
<comment type="similarity">
    <text evidence="7">Belongs to the DEAD box helicase family.</text>
</comment>
<keyword evidence="5 7" id="KW-0067">ATP-binding</keyword>
<dbReference type="PROSITE" id="PS51192">
    <property type="entry name" value="HELICASE_ATP_BIND_1"/>
    <property type="match status" value="1"/>
</dbReference>
<evidence type="ECO:0000256" key="4">
    <source>
        <dbReference type="ARBA" id="ARBA00022806"/>
    </source>
</evidence>
<dbReference type="PANTHER" id="PTHR47959:SF1">
    <property type="entry name" value="ATP-DEPENDENT RNA HELICASE DBPA"/>
    <property type="match status" value="1"/>
</dbReference>
<evidence type="ECO:0000256" key="5">
    <source>
        <dbReference type="ARBA" id="ARBA00022840"/>
    </source>
</evidence>
<dbReference type="InterPro" id="IPR011545">
    <property type="entry name" value="DEAD/DEAH_box_helicase_dom"/>
</dbReference>
<protein>
    <recommendedName>
        <fullName evidence="1">RNA helicase</fullName>
        <ecNumber evidence="1">3.6.4.13</ecNumber>
    </recommendedName>
</protein>
<evidence type="ECO:0000259" key="10">
    <source>
        <dbReference type="PROSITE" id="PS51195"/>
    </source>
</evidence>
<sequence>MSKETNYQLAHDLSDTSKLRSADVALSESVTFDEFLLSFETLEGLRRCGFNRPSPIQLETIPLGLCGFDLVVQSKAGTGKTCIFALVAIESLKFNSTKCTQSLILAPTREVAIQIHEVVSLIGSCHPELSCALCIGGVDVKQDRVQLINKDCQIVIGTPGRVKQLIELNILKVQQIELFVLDEADKLMDEQFKLQIDEIYKRLPADKQMIVTSATYPNELSHFLQKYMTSPKTIRLGKELRLEAIEELYVESKAGHSTKKSFDNKIIDLLKILKQTDFYKCIIFTNFQARAPMICDNLNKDENYLQAYGQSSYICAELSQSDRCRVFETFKKSDQQQVMVSTDISARGIDIQDIDLVINFDIPNDNSTYYHRIGRAGRFGQPGKAITIVSSDAFDRGSFEQHVISDKINKITL</sequence>
<evidence type="ECO:0000256" key="3">
    <source>
        <dbReference type="ARBA" id="ARBA00022801"/>
    </source>
</evidence>
<dbReference type="Pfam" id="PF00270">
    <property type="entry name" value="DEAD"/>
    <property type="match status" value="1"/>
</dbReference>
<keyword evidence="4 7" id="KW-0347">Helicase</keyword>
<gene>
    <name evidence="11" type="primary">ddx20</name>
    <name evidence="11" type="ORF">g.9801</name>
</gene>
<evidence type="ECO:0000313" key="11">
    <source>
        <dbReference type="EMBL" id="MDE47380.1"/>
    </source>
</evidence>
<dbReference type="SUPFAM" id="SSF52540">
    <property type="entry name" value="P-loop containing nucleoside triphosphate hydrolases"/>
    <property type="match status" value="1"/>
</dbReference>
<dbReference type="InterPro" id="IPR014014">
    <property type="entry name" value="RNA_helicase_DEAD_Q_motif"/>
</dbReference>
<organism evidence="11">
    <name type="scientific">Aceria tosichella</name>
    <name type="common">wheat curl mite</name>
    <dbReference type="NCBI Taxonomy" id="561515"/>
    <lineage>
        <taxon>Eukaryota</taxon>
        <taxon>Metazoa</taxon>
        <taxon>Ecdysozoa</taxon>
        <taxon>Arthropoda</taxon>
        <taxon>Chelicerata</taxon>
        <taxon>Arachnida</taxon>
        <taxon>Acari</taxon>
        <taxon>Acariformes</taxon>
        <taxon>Trombidiformes</taxon>
        <taxon>Prostigmata</taxon>
        <taxon>Eupodina</taxon>
        <taxon>Eriophyoidea</taxon>
        <taxon>Eriophyidae</taxon>
        <taxon>Eriophyinae</taxon>
        <taxon>Aceriini</taxon>
        <taxon>Aceria</taxon>
    </lineage>
</organism>
<dbReference type="PROSITE" id="PS00039">
    <property type="entry name" value="DEAD_ATP_HELICASE"/>
    <property type="match status" value="1"/>
</dbReference>
<dbReference type="GO" id="GO:0016787">
    <property type="term" value="F:hydrolase activity"/>
    <property type="evidence" value="ECO:0007669"/>
    <property type="project" value="UniProtKB-KW"/>
</dbReference>
<dbReference type="GO" id="GO:0003724">
    <property type="term" value="F:RNA helicase activity"/>
    <property type="evidence" value="ECO:0007669"/>
    <property type="project" value="UniProtKB-EC"/>
</dbReference>
<dbReference type="SMART" id="SM00490">
    <property type="entry name" value="HELICc"/>
    <property type="match status" value="1"/>
</dbReference>
<dbReference type="GO" id="GO:0005524">
    <property type="term" value="F:ATP binding"/>
    <property type="evidence" value="ECO:0007669"/>
    <property type="project" value="UniProtKB-KW"/>
</dbReference>
<dbReference type="SMART" id="SM00487">
    <property type="entry name" value="DEXDc"/>
    <property type="match status" value="1"/>
</dbReference>
<dbReference type="PROSITE" id="PS51195">
    <property type="entry name" value="Q_MOTIF"/>
    <property type="match status" value="1"/>
</dbReference>
<dbReference type="GO" id="GO:0005829">
    <property type="term" value="C:cytosol"/>
    <property type="evidence" value="ECO:0007669"/>
    <property type="project" value="TreeGrafter"/>
</dbReference>
<dbReference type="InterPro" id="IPR000629">
    <property type="entry name" value="RNA-helicase_DEAD-box_CS"/>
</dbReference>
<evidence type="ECO:0000256" key="6">
    <source>
        <dbReference type="PROSITE-ProRule" id="PRU00552"/>
    </source>
</evidence>
<feature type="domain" description="DEAD-box RNA helicase Q" evidence="10">
    <location>
        <begin position="30"/>
        <end position="58"/>
    </location>
</feature>
<dbReference type="EMBL" id="GGYP01002609">
    <property type="protein sequence ID" value="MDE47380.1"/>
    <property type="molecule type" value="Transcribed_RNA"/>
</dbReference>
<evidence type="ECO:0000259" key="8">
    <source>
        <dbReference type="PROSITE" id="PS51192"/>
    </source>
</evidence>
<dbReference type="PANTHER" id="PTHR47959">
    <property type="entry name" value="ATP-DEPENDENT RNA HELICASE RHLE-RELATED"/>
    <property type="match status" value="1"/>
</dbReference>
<evidence type="ECO:0000259" key="9">
    <source>
        <dbReference type="PROSITE" id="PS51194"/>
    </source>
</evidence>
<feature type="domain" description="Helicase C-terminal" evidence="9">
    <location>
        <begin position="265"/>
        <end position="413"/>
    </location>
</feature>
<dbReference type="PROSITE" id="PS51194">
    <property type="entry name" value="HELICASE_CTER"/>
    <property type="match status" value="1"/>
</dbReference>
<dbReference type="Gene3D" id="3.40.50.300">
    <property type="entry name" value="P-loop containing nucleotide triphosphate hydrolases"/>
    <property type="match status" value="2"/>
</dbReference>
<dbReference type="CDD" id="cd18787">
    <property type="entry name" value="SF2_C_DEAD"/>
    <property type="match status" value="1"/>
</dbReference>
<dbReference type="InterPro" id="IPR014001">
    <property type="entry name" value="Helicase_ATP-bd"/>
</dbReference>
<feature type="short sequence motif" description="Q motif" evidence="6">
    <location>
        <begin position="30"/>
        <end position="58"/>
    </location>
</feature>
<accession>A0A6G1SBT2</accession>
<feature type="domain" description="Helicase ATP-binding" evidence="8">
    <location>
        <begin position="61"/>
        <end position="234"/>
    </location>
</feature>
<evidence type="ECO:0000256" key="1">
    <source>
        <dbReference type="ARBA" id="ARBA00012552"/>
    </source>
</evidence>
<dbReference type="EC" id="3.6.4.13" evidence="1"/>
<name>A0A6G1SBT2_9ACAR</name>
<evidence type="ECO:0000256" key="2">
    <source>
        <dbReference type="ARBA" id="ARBA00022741"/>
    </source>
</evidence>
<reference evidence="11" key="1">
    <citation type="submission" date="2018-10" db="EMBL/GenBank/DDBJ databases">
        <title>Transcriptome assembly of Aceria tosichella (Wheat curl mite) Type 2.</title>
        <authorList>
            <person name="Scully E.D."/>
            <person name="Geib S.M."/>
            <person name="Palmer N.A."/>
            <person name="Gupta A.K."/>
            <person name="Sarath G."/>
            <person name="Tatineni S."/>
        </authorList>
    </citation>
    <scope>NUCLEOTIDE SEQUENCE</scope>
    <source>
        <strain evidence="11">LincolnNE</strain>
    </source>
</reference>